<dbReference type="OrthoDB" id="6490813at2759"/>
<name>A0A7R9MFZ0_9ACAR</name>
<feature type="signal peptide" evidence="1">
    <location>
        <begin position="1"/>
        <end position="28"/>
    </location>
</feature>
<dbReference type="Proteomes" id="UP000728032">
    <property type="component" value="Unassembled WGS sequence"/>
</dbReference>
<evidence type="ECO:0000313" key="3">
    <source>
        <dbReference type="Proteomes" id="UP000728032"/>
    </source>
</evidence>
<feature type="non-terminal residue" evidence="2">
    <location>
        <position position="1"/>
    </location>
</feature>
<dbReference type="PANTHER" id="PTHR33964">
    <property type="entry name" value="RE45066P-RELATED"/>
    <property type="match status" value="1"/>
</dbReference>
<protein>
    <submittedName>
        <fullName evidence="2">Uncharacterized protein</fullName>
    </submittedName>
</protein>
<feature type="chain" id="PRO_5036403648" evidence="1">
    <location>
        <begin position="29"/>
        <end position="340"/>
    </location>
</feature>
<proteinExistence type="predicted"/>
<sequence length="340" mass="38453">MAYSVMKLALCLCVILILQNELGHKVDGQRNQCNASGLKRLDELVAKFVTIGNSGRKFPESKGQALQKYCDQETKTLSEIEKYKNNCFQNLSKQVFGIYIYSFKGVIRNFCSKKESKRLDEIIACTPCMNKYSNVIGKCYDTIINELLGAKNAPENKRIPHMCCCNDYLKYLKCCEDGLAGKCEPKHIETGIWFTKMVFGDAINLLCGDYTEESDKCSKLEHLEVRAQVKKCDANNLRKVDLSVARIITIGNSGRQFPENKGVDLKKQNLNYVKDIEKYKNKCFKGLTKQVASILIYSLKHANFCTFQNSIAQLCSKESKKLDELIASTKCINTATPEIN</sequence>
<gene>
    <name evidence="2" type="ORF">ONB1V03_LOCUS14902</name>
</gene>
<organism evidence="2">
    <name type="scientific">Oppiella nova</name>
    <dbReference type="NCBI Taxonomy" id="334625"/>
    <lineage>
        <taxon>Eukaryota</taxon>
        <taxon>Metazoa</taxon>
        <taxon>Ecdysozoa</taxon>
        <taxon>Arthropoda</taxon>
        <taxon>Chelicerata</taxon>
        <taxon>Arachnida</taxon>
        <taxon>Acari</taxon>
        <taxon>Acariformes</taxon>
        <taxon>Sarcoptiformes</taxon>
        <taxon>Oribatida</taxon>
        <taxon>Brachypylina</taxon>
        <taxon>Oppioidea</taxon>
        <taxon>Oppiidae</taxon>
        <taxon>Oppiella</taxon>
    </lineage>
</organism>
<keyword evidence="1" id="KW-0732">Signal</keyword>
<evidence type="ECO:0000256" key="1">
    <source>
        <dbReference type="SAM" id="SignalP"/>
    </source>
</evidence>
<accession>A0A7R9MFZ0</accession>
<reference evidence="2" key="1">
    <citation type="submission" date="2020-11" db="EMBL/GenBank/DDBJ databases">
        <authorList>
            <person name="Tran Van P."/>
        </authorList>
    </citation>
    <scope>NUCLEOTIDE SEQUENCE</scope>
</reference>
<dbReference type="PANTHER" id="PTHR33964:SF1">
    <property type="entry name" value="RE45066P"/>
    <property type="match status" value="1"/>
</dbReference>
<dbReference type="AlphaFoldDB" id="A0A7R9MFZ0"/>
<dbReference type="EMBL" id="OC929457">
    <property type="protein sequence ID" value="CAD7658279.1"/>
    <property type="molecule type" value="Genomic_DNA"/>
</dbReference>
<keyword evidence="3" id="KW-1185">Reference proteome</keyword>
<evidence type="ECO:0000313" key="2">
    <source>
        <dbReference type="EMBL" id="CAD7658279.1"/>
    </source>
</evidence>
<dbReference type="EMBL" id="CAJPVJ010014632">
    <property type="protein sequence ID" value="CAG2175465.1"/>
    <property type="molecule type" value="Genomic_DNA"/>
</dbReference>